<sequence length="180" mass="19333">MGQRHSLFEGVGRRLRVSDGSLELGARHVLEPGCAPGAPVGADAVQGSQQLLYGVPLCVVAVSPDSGDQRNDLSPGEVVEACQRLGDRRCVGHRRSQVGEVDAASRMVMFGEGEVPRELPSTATCGFGLQLDHPQAFGPEHRVVRCSTLFVVMPSWKVELVDELRPDIPGAGAERERVQL</sequence>
<accession>A0ABY3LP62</accession>
<protein>
    <submittedName>
        <fullName evidence="1">Uncharacterized protein</fullName>
    </submittedName>
</protein>
<organism evidence="1 2">
    <name type="scientific">Microbispora tritici</name>
    <dbReference type="NCBI Taxonomy" id="2604471"/>
    <lineage>
        <taxon>Bacteria</taxon>
        <taxon>Bacillati</taxon>
        <taxon>Actinomycetota</taxon>
        <taxon>Actinomycetes</taxon>
        <taxon>Streptosporangiales</taxon>
        <taxon>Streptosporangiaceae</taxon>
        <taxon>Microbispora</taxon>
    </lineage>
</organism>
<gene>
    <name evidence="1" type="ORF">FXF59_31380</name>
</gene>
<evidence type="ECO:0000313" key="2">
    <source>
        <dbReference type="Proteomes" id="UP000322810"/>
    </source>
</evidence>
<keyword evidence="2" id="KW-1185">Reference proteome</keyword>
<evidence type="ECO:0000313" key="1">
    <source>
        <dbReference type="EMBL" id="TYB45884.1"/>
    </source>
</evidence>
<reference evidence="1 2" key="1">
    <citation type="submission" date="2019-08" db="EMBL/GenBank/DDBJ databases">
        <title>Microbispora tritici sp. nov., a novel actinomycete isolated from a root of wheat (Triticum aestivum L.).</title>
        <authorList>
            <person name="Klykleung N."/>
            <person name="Tanasupawat S."/>
        </authorList>
    </citation>
    <scope>NUCLEOTIDE SEQUENCE [LARGE SCALE GENOMIC DNA]</scope>
    <source>
        <strain evidence="1 2">MT50</strain>
    </source>
</reference>
<comment type="caution">
    <text evidence="1">The sequence shown here is derived from an EMBL/GenBank/DDBJ whole genome shotgun (WGS) entry which is preliminary data.</text>
</comment>
<proteinExistence type="predicted"/>
<name>A0ABY3LP62_9ACTN</name>
<dbReference type="Proteomes" id="UP000322810">
    <property type="component" value="Unassembled WGS sequence"/>
</dbReference>
<dbReference type="EMBL" id="VSEX01000087">
    <property type="protein sequence ID" value="TYB45884.1"/>
    <property type="molecule type" value="Genomic_DNA"/>
</dbReference>